<dbReference type="RefSeq" id="WP_151024541.1">
    <property type="nucleotide sequence ID" value="NZ_JACHIB010000016.1"/>
</dbReference>
<dbReference type="NCBIfam" id="NF006588">
    <property type="entry name" value="PRK09120.1"/>
    <property type="match status" value="1"/>
</dbReference>
<gene>
    <name evidence="2" type="ORF">HNR28_002754</name>
</gene>
<dbReference type="GO" id="GO:0008300">
    <property type="term" value="P:isoprenoid catabolic process"/>
    <property type="evidence" value="ECO:0007669"/>
    <property type="project" value="TreeGrafter"/>
</dbReference>
<dbReference type="InterPro" id="IPR029045">
    <property type="entry name" value="ClpP/crotonase-like_dom_sf"/>
</dbReference>
<dbReference type="EC" id="4.2.1.101" evidence="2"/>
<dbReference type="EMBL" id="JACHIB010000016">
    <property type="protein sequence ID" value="MBB6084707.1"/>
    <property type="molecule type" value="Genomic_DNA"/>
</dbReference>
<reference evidence="2 3" key="1">
    <citation type="submission" date="2020-08" db="EMBL/GenBank/DDBJ databases">
        <title>Genomic Encyclopedia of Type Strains, Phase IV (KMG-IV): sequencing the most valuable type-strain genomes for metagenomic binning, comparative biology and taxonomic classification.</title>
        <authorList>
            <person name="Goeker M."/>
        </authorList>
    </citation>
    <scope>NUCLEOTIDE SEQUENCE [LARGE SCALE GENOMIC DNA]</scope>
    <source>
        <strain evidence="2 3">DSM 12141</strain>
    </source>
</reference>
<organism evidence="2 3">
    <name type="scientific">Castellaniella defragrans</name>
    <name type="common">Alcaligenes defragrans</name>
    <dbReference type="NCBI Taxonomy" id="75697"/>
    <lineage>
        <taxon>Bacteria</taxon>
        <taxon>Pseudomonadati</taxon>
        <taxon>Pseudomonadota</taxon>
        <taxon>Betaproteobacteria</taxon>
        <taxon>Burkholderiales</taxon>
        <taxon>Alcaligenaceae</taxon>
        <taxon>Castellaniella</taxon>
    </lineage>
</organism>
<dbReference type="Proteomes" id="UP000541136">
    <property type="component" value="Unassembled WGS sequence"/>
</dbReference>
<dbReference type="GO" id="GO:0050547">
    <property type="term" value="F:feruloyl-CoA hydratase/lyase activity"/>
    <property type="evidence" value="ECO:0007669"/>
    <property type="project" value="UniProtKB-EC"/>
</dbReference>
<accession>A0A7W9TSH2</accession>
<dbReference type="CDD" id="cd06558">
    <property type="entry name" value="crotonase-like"/>
    <property type="match status" value="1"/>
</dbReference>
<evidence type="ECO:0000256" key="1">
    <source>
        <dbReference type="ARBA" id="ARBA00005254"/>
    </source>
</evidence>
<dbReference type="PANTHER" id="PTHR42964:SF1">
    <property type="entry name" value="POLYKETIDE BIOSYNTHESIS ENOYL-COA HYDRATASE PKSH-RELATED"/>
    <property type="match status" value="1"/>
</dbReference>
<sequence>MTAARTEEQTVACTVEGRVAWVKFNRPEKRNAMSPALNRQMMRVLDELEFRDDVGVLVLTGEGTAWTAGMDLNEYFRETEARGLAGTRQAQRESYGWWRRLRWYQKPTIAMINGWCFGGGYGPLFACDLAFAADEARFGLSEINWGILPGGGASKVAAELLSFRRAMYHAMLGENIDGRTAAEWGLVNESMPADRLRARVTEVAESLLKKNPVALKATKDAIRRVREMTYDNAEDFLVRAQEAANSFDGEGRKEGLRQFLDEKTYKPGLGAYDLSRQKSA</sequence>
<dbReference type="Gene3D" id="6.10.250.2850">
    <property type="match status" value="1"/>
</dbReference>
<dbReference type="EC" id="4.1.2.61" evidence="2"/>
<dbReference type="InterPro" id="IPR051683">
    <property type="entry name" value="Enoyl-CoA_Hydratase/Isomerase"/>
</dbReference>
<comment type="similarity">
    <text evidence="1">Belongs to the enoyl-CoA hydratase/isomerase family.</text>
</comment>
<name>A0A7W9TSH2_CASDE</name>
<proteinExistence type="inferred from homology"/>
<dbReference type="SUPFAM" id="SSF52096">
    <property type="entry name" value="ClpP/crotonase"/>
    <property type="match status" value="1"/>
</dbReference>
<dbReference type="AlphaFoldDB" id="A0A7W9TSH2"/>
<dbReference type="InterPro" id="IPR001753">
    <property type="entry name" value="Enoyl-CoA_hydra/iso"/>
</dbReference>
<keyword evidence="2" id="KW-0456">Lyase</keyword>
<evidence type="ECO:0000313" key="3">
    <source>
        <dbReference type="Proteomes" id="UP000541136"/>
    </source>
</evidence>
<dbReference type="Gene3D" id="3.90.226.10">
    <property type="entry name" value="2-enoyl-CoA Hydratase, Chain A, domain 1"/>
    <property type="match status" value="1"/>
</dbReference>
<comment type="caution">
    <text evidence="2">The sequence shown here is derived from an EMBL/GenBank/DDBJ whole genome shotgun (WGS) entry which is preliminary data.</text>
</comment>
<evidence type="ECO:0000313" key="2">
    <source>
        <dbReference type="EMBL" id="MBB6084707.1"/>
    </source>
</evidence>
<dbReference type="PANTHER" id="PTHR42964">
    <property type="entry name" value="ENOYL-COA HYDRATASE"/>
    <property type="match status" value="1"/>
</dbReference>
<protein>
    <submittedName>
        <fullName evidence="2">Trans-feruloyl-CoA hydratase/vanillin synthase</fullName>
        <ecNumber evidence="2">4.1.2.61</ecNumber>
        <ecNumber evidence="2">4.2.1.101</ecNumber>
    </submittedName>
</protein>
<dbReference type="Pfam" id="PF00378">
    <property type="entry name" value="ECH_1"/>
    <property type="match status" value="1"/>
</dbReference>